<dbReference type="EMBL" id="JBHUEO010000068">
    <property type="protein sequence ID" value="MFD1708327.1"/>
    <property type="molecule type" value="Genomic_DNA"/>
</dbReference>
<dbReference type="Pfam" id="PF07687">
    <property type="entry name" value="M20_dimer"/>
    <property type="match status" value="1"/>
</dbReference>
<evidence type="ECO:0000256" key="1">
    <source>
        <dbReference type="ARBA" id="ARBA00001941"/>
    </source>
</evidence>
<evidence type="ECO:0000256" key="5">
    <source>
        <dbReference type="ARBA" id="ARBA00022801"/>
    </source>
</evidence>
<name>A0ABW4KMJ7_9BACI</name>
<dbReference type="Pfam" id="PF01546">
    <property type="entry name" value="Peptidase_M20"/>
    <property type="match status" value="1"/>
</dbReference>
<evidence type="ECO:0000259" key="8">
    <source>
        <dbReference type="Pfam" id="PF07687"/>
    </source>
</evidence>
<sequence>MIREAFKLIDQNEVIKVVKDLVSINSVMPPHNVEKEIGNYVLDYMKSKGVESEIQQVAPERFNVICKLKGEKKNPAIIFTGHMDTVPVSEDETKLWNTDPFRGEIINGNLYGRGSTDMKGGLGSAMVALGTLSEHGIVPPNDIILVATVDEETIMLGSKKLINTHFIKNAKKMVVCEPTNLELHPVCRGRTWAEIKLKGKTAHASVPKEGINAIDKAVTFINRLNEYKIPHDKHELLGNSFWNVTEIKGGLGPAIIPDECTITLDVRLVPGQTSQDIWLQVGKILDELREEVQDFDSSIEIIETRDPWETPVNDSIVTTMEKSMKNIDLPILYGGFLGTTDGTELRKSGTGIDTVIFGPGRVELAHKENEYVSIHQLVEAAKVYIETMVSFEE</sequence>
<feature type="domain" description="Peptidase M20 dimerisation" evidence="8">
    <location>
        <begin position="188"/>
        <end position="288"/>
    </location>
</feature>
<dbReference type="PANTHER" id="PTHR43808:SF32">
    <property type="entry name" value="ARGE_DAPE-RELATED DEACYLASE"/>
    <property type="match status" value="1"/>
</dbReference>
<evidence type="ECO:0000256" key="6">
    <source>
        <dbReference type="ARBA" id="ARBA00022833"/>
    </source>
</evidence>
<dbReference type="SUPFAM" id="SSF53187">
    <property type="entry name" value="Zn-dependent exopeptidases"/>
    <property type="match status" value="1"/>
</dbReference>
<dbReference type="InterPro" id="IPR010182">
    <property type="entry name" value="ArgE/DapE"/>
</dbReference>
<accession>A0ABW4KMJ7</accession>
<dbReference type="PANTHER" id="PTHR43808">
    <property type="entry name" value="ACETYLORNITHINE DEACETYLASE"/>
    <property type="match status" value="1"/>
</dbReference>
<evidence type="ECO:0000313" key="9">
    <source>
        <dbReference type="EMBL" id="MFD1708327.1"/>
    </source>
</evidence>
<evidence type="ECO:0000256" key="3">
    <source>
        <dbReference type="ARBA" id="ARBA00006247"/>
    </source>
</evidence>
<keyword evidence="6" id="KW-0862">Zinc</keyword>
<reference evidence="10" key="1">
    <citation type="journal article" date="2019" name="Int. J. Syst. Evol. Microbiol.">
        <title>The Global Catalogue of Microorganisms (GCM) 10K type strain sequencing project: providing services to taxonomists for standard genome sequencing and annotation.</title>
        <authorList>
            <consortium name="The Broad Institute Genomics Platform"/>
            <consortium name="The Broad Institute Genome Sequencing Center for Infectious Disease"/>
            <person name="Wu L."/>
            <person name="Ma J."/>
        </authorList>
    </citation>
    <scope>NUCLEOTIDE SEQUENCE [LARGE SCALE GENOMIC DNA]</scope>
    <source>
        <strain evidence="10">CGMCC 1.12295</strain>
    </source>
</reference>
<keyword evidence="4" id="KW-0479">Metal-binding</keyword>
<keyword evidence="7" id="KW-0170">Cobalt</keyword>
<keyword evidence="5" id="KW-0378">Hydrolase</keyword>
<dbReference type="InterPro" id="IPR011650">
    <property type="entry name" value="Peptidase_M20_dimer"/>
</dbReference>
<organism evidence="9 10">
    <name type="scientific">Siminovitchia sediminis</name>
    <dbReference type="NCBI Taxonomy" id="1274353"/>
    <lineage>
        <taxon>Bacteria</taxon>
        <taxon>Bacillati</taxon>
        <taxon>Bacillota</taxon>
        <taxon>Bacilli</taxon>
        <taxon>Bacillales</taxon>
        <taxon>Bacillaceae</taxon>
        <taxon>Siminovitchia</taxon>
    </lineage>
</organism>
<dbReference type="InterPro" id="IPR036264">
    <property type="entry name" value="Bact_exopeptidase_dim_dom"/>
</dbReference>
<proteinExistence type="inferred from homology"/>
<dbReference type="NCBIfam" id="TIGR01910">
    <property type="entry name" value="DapE-ArgE"/>
    <property type="match status" value="1"/>
</dbReference>
<dbReference type="InterPro" id="IPR050072">
    <property type="entry name" value="Peptidase_M20A"/>
</dbReference>
<comment type="caution">
    <text evidence="9">The sequence shown here is derived from an EMBL/GenBank/DDBJ whole genome shotgun (WGS) entry which is preliminary data.</text>
</comment>
<dbReference type="Gene3D" id="3.30.70.360">
    <property type="match status" value="1"/>
</dbReference>
<gene>
    <name evidence="9" type="ORF">ACFSCZ_16545</name>
</gene>
<dbReference type="CDD" id="cd08659">
    <property type="entry name" value="M20_ArgE_DapE-like"/>
    <property type="match status" value="1"/>
</dbReference>
<dbReference type="InterPro" id="IPR002933">
    <property type="entry name" value="Peptidase_M20"/>
</dbReference>
<dbReference type="Gene3D" id="3.40.630.10">
    <property type="entry name" value="Zn peptidases"/>
    <property type="match status" value="2"/>
</dbReference>
<dbReference type="SUPFAM" id="SSF55031">
    <property type="entry name" value="Bacterial exopeptidase dimerisation domain"/>
    <property type="match status" value="1"/>
</dbReference>
<keyword evidence="10" id="KW-1185">Reference proteome</keyword>
<evidence type="ECO:0000313" key="10">
    <source>
        <dbReference type="Proteomes" id="UP001597301"/>
    </source>
</evidence>
<dbReference type="Proteomes" id="UP001597301">
    <property type="component" value="Unassembled WGS sequence"/>
</dbReference>
<evidence type="ECO:0000256" key="2">
    <source>
        <dbReference type="ARBA" id="ARBA00001947"/>
    </source>
</evidence>
<evidence type="ECO:0000256" key="7">
    <source>
        <dbReference type="ARBA" id="ARBA00023285"/>
    </source>
</evidence>
<comment type="similarity">
    <text evidence="3">Belongs to the peptidase M20A family.</text>
</comment>
<evidence type="ECO:0000256" key="4">
    <source>
        <dbReference type="ARBA" id="ARBA00022723"/>
    </source>
</evidence>
<protein>
    <submittedName>
        <fullName evidence="9">M20 family metallopeptidase</fullName>
    </submittedName>
</protein>
<comment type="cofactor">
    <cofactor evidence="2">
        <name>Zn(2+)</name>
        <dbReference type="ChEBI" id="CHEBI:29105"/>
    </cofactor>
</comment>
<comment type="cofactor">
    <cofactor evidence="1">
        <name>Co(2+)</name>
        <dbReference type="ChEBI" id="CHEBI:48828"/>
    </cofactor>
</comment>
<dbReference type="RefSeq" id="WP_380775488.1">
    <property type="nucleotide sequence ID" value="NZ_JBHUEO010000068.1"/>
</dbReference>